<evidence type="ECO:0000313" key="3">
    <source>
        <dbReference type="Proteomes" id="UP001500897"/>
    </source>
</evidence>
<organism evidence="2 3">
    <name type="scientific">Kitasatospora saccharophila</name>
    <dbReference type="NCBI Taxonomy" id="407973"/>
    <lineage>
        <taxon>Bacteria</taxon>
        <taxon>Bacillati</taxon>
        <taxon>Actinomycetota</taxon>
        <taxon>Actinomycetes</taxon>
        <taxon>Kitasatosporales</taxon>
        <taxon>Streptomycetaceae</taxon>
        <taxon>Kitasatospora</taxon>
    </lineage>
</organism>
<sequence length="309" mass="32006">MIRRRIAVVWTAVVLTAGCTPYGADTLRAVQTSSPGRPPTRTVTLDRTAWWGGDSYRLTALTTTPQPDGRTSVELVLGVAIESPVPVAAALPRATLESDGVTVSGPLEMTPPPYGRASLTATVQDVGTAGQQLDPDRLALVLTAPGAARAVIPVGARAGQDQVDLAPTPLRPSADGVRTGRHRLALASARLREDCSGGTGSAPTVLLGTVPVVPRVLSAPKPGRHAVEVLFEAPAGSTADGLLLHLTLPDGRRLAPAVPVDATPYPDLTGRISLAAWFDFYGDTTGTYTLEAADAQQPDEPTVLTLVAG</sequence>
<feature type="chain" id="PRO_5046452596" description="Secreted protein" evidence="1">
    <location>
        <begin position="25"/>
        <end position="309"/>
    </location>
</feature>
<proteinExistence type="predicted"/>
<gene>
    <name evidence="2" type="ORF">GCM10009759_22520</name>
</gene>
<protein>
    <recommendedName>
        <fullName evidence="4">Secreted protein</fullName>
    </recommendedName>
</protein>
<comment type="caution">
    <text evidence="2">The sequence shown here is derived from an EMBL/GenBank/DDBJ whole genome shotgun (WGS) entry which is preliminary data.</text>
</comment>
<accession>A0ABN2WNP4</accession>
<evidence type="ECO:0000313" key="2">
    <source>
        <dbReference type="EMBL" id="GAA2094800.1"/>
    </source>
</evidence>
<feature type="signal peptide" evidence="1">
    <location>
        <begin position="1"/>
        <end position="24"/>
    </location>
</feature>
<keyword evidence="3" id="KW-1185">Reference proteome</keyword>
<evidence type="ECO:0000256" key="1">
    <source>
        <dbReference type="SAM" id="SignalP"/>
    </source>
</evidence>
<dbReference type="RefSeq" id="WP_344551839.1">
    <property type="nucleotide sequence ID" value="NZ_BAAANS010000012.1"/>
</dbReference>
<evidence type="ECO:0008006" key="4">
    <source>
        <dbReference type="Google" id="ProtNLM"/>
    </source>
</evidence>
<keyword evidence="1" id="KW-0732">Signal</keyword>
<dbReference type="Proteomes" id="UP001500897">
    <property type="component" value="Unassembled WGS sequence"/>
</dbReference>
<name>A0ABN2WNP4_9ACTN</name>
<dbReference type="PROSITE" id="PS51257">
    <property type="entry name" value="PROKAR_LIPOPROTEIN"/>
    <property type="match status" value="1"/>
</dbReference>
<reference evidence="2 3" key="1">
    <citation type="journal article" date="2019" name="Int. J. Syst. Evol. Microbiol.">
        <title>The Global Catalogue of Microorganisms (GCM) 10K type strain sequencing project: providing services to taxonomists for standard genome sequencing and annotation.</title>
        <authorList>
            <consortium name="The Broad Institute Genomics Platform"/>
            <consortium name="The Broad Institute Genome Sequencing Center for Infectious Disease"/>
            <person name="Wu L."/>
            <person name="Ma J."/>
        </authorList>
    </citation>
    <scope>NUCLEOTIDE SEQUENCE [LARGE SCALE GENOMIC DNA]</scope>
    <source>
        <strain evidence="2 3">JCM 14559</strain>
    </source>
</reference>
<dbReference type="EMBL" id="BAAANS010000012">
    <property type="protein sequence ID" value="GAA2094800.1"/>
    <property type="molecule type" value="Genomic_DNA"/>
</dbReference>